<dbReference type="GO" id="GO:0005783">
    <property type="term" value="C:endoplasmic reticulum"/>
    <property type="evidence" value="ECO:0007669"/>
    <property type="project" value="TreeGrafter"/>
</dbReference>
<organism evidence="9 10">
    <name type="scientific">Mycena albidolilacea</name>
    <dbReference type="NCBI Taxonomy" id="1033008"/>
    <lineage>
        <taxon>Eukaryota</taxon>
        <taxon>Fungi</taxon>
        <taxon>Dikarya</taxon>
        <taxon>Basidiomycota</taxon>
        <taxon>Agaricomycotina</taxon>
        <taxon>Agaricomycetes</taxon>
        <taxon>Agaricomycetidae</taxon>
        <taxon>Agaricales</taxon>
        <taxon>Marasmiineae</taxon>
        <taxon>Mycenaceae</taxon>
        <taxon>Mycena</taxon>
    </lineage>
</organism>
<dbReference type="InterPro" id="IPR049625">
    <property type="entry name" value="Glyco_transf_61_cat"/>
</dbReference>
<evidence type="ECO:0000256" key="4">
    <source>
        <dbReference type="ARBA" id="ARBA00022692"/>
    </source>
</evidence>
<dbReference type="GO" id="GO:0016020">
    <property type="term" value="C:membrane"/>
    <property type="evidence" value="ECO:0007669"/>
    <property type="project" value="UniProtKB-SubCell"/>
</dbReference>
<dbReference type="GO" id="GO:0035269">
    <property type="term" value="P:protein O-linked glycosylation via mannose"/>
    <property type="evidence" value="ECO:0007669"/>
    <property type="project" value="TreeGrafter"/>
</dbReference>
<dbReference type="EMBL" id="JARIHO010000002">
    <property type="protein sequence ID" value="KAJ7366561.1"/>
    <property type="molecule type" value="Genomic_DNA"/>
</dbReference>
<evidence type="ECO:0000256" key="7">
    <source>
        <dbReference type="ARBA" id="ARBA00023180"/>
    </source>
</evidence>
<evidence type="ECO:0000256" key="3">
    <source>
        <dbReference type="ARBA" id="ARBA00022679"/>
    </source>
</evidence>
<keyword evidence="6" id="KW-0472">Membrane</keyword>
<keyword evidence="4" id="KW-0812">Transmembrane</keyword>
<evidence type="ECO:0000256" key="2">
    <source>
        <dbReference type="ARBA" id="ARBA00022676"/>
    </source>
</evidence>
<evidence type="ECO:0000256" key="6">
    <source>
        <dbReference type="ARBA" id="ARBA00023136"/>
    </source>
</evidence>
<evidence type="ECO:0000256" key="1">
    <source>
        <dbReference type="ARBA" id="ARBA00004167"/>
    </source>
</evidence>
<keyword evidence="10" id="KW-1185">Reference proteome</keyword>
<name>A0AAD7F524_9AGAR</name>
<keyword evidence="3" id="KW-0808">Transferase</keyword>
<protein>
    <recommendedName>
        <fullName evidence="8">Glycosyltransferase 61 catalytic domain-containing protein</fullName>
    </recommendedName>
</protein>
<gene>
    <name evidence="9" type="ORF">DFH08DRAFT_679450</name>
</gene>
<comment type="subcellular location">
    <subcellularLocation>
        <location evidence="1">Membrane</location>
        <topology evidence="1">Single-pass membrane protein</topology>
    </subcellularLocation>
</comment>
<dbReference type="Pfam" id="PF04577">
    <property type="entry name" value="Glyco_transf_61"/>
    <property type="match status" value="1"/>
</dbReference>
<keyword evidence="7" id="KW-0325">Glycoprotein</keyword>
<dbReference type="AlphaFoldDB" id="A0AAD7F524"/>
<dbReference type="GO" id="GO:0097363">
    <property type="term" value="F:protein O-acetylglucosaminyltransferase activity"/>
    <property type="evidence" value="ECO:0007669"/>
    <property type="project" value="TreeGrafter"/>
</dbReference>
<evidence type="ECO:0000259" key="8">
    <source>
        <dbReference type="Pfam" id="PF04577"/>
    </source>
</evidence>
<evidence type="ECO:0000256" key="5">
    <source>
        <dbReference type="ARBA" id="ARBA00022989"/>
    </source>
</evidence>
<evidence type="ECO:0000313" key="10">
    <source>
        <dbReference type="Proteomes" id="UP001218218"/>
    </source>
</evidence>
<sequence length="482" mass="54694">MGFSPATPREILLVCLLLAGLYLIFVPGRHQLLPVPPPLSPAPQPLNTQEASFYSTRLSWASASQVPQTKIIAHVPGWSIIDRLYIYQGVVLIVSNEPHNVPNISAIYSKGVDIEVGEEAEMARLPDDTDIRIISTTEARALFGSGAQLLDGVTYLVNDPPQYVRHYYHWAAELWFGFWRTYSSLDTSISASGNTTIPPPRRMWFNRLDAFRWRDYSTMNQWIVRSSFPDLTMEFIDDWDDRIKMGVPFVLERVVLADRSAAMPALNYQRYQRTAAAAFGLPGSANWWMTIRNNVVQFAGLDPEEGAGTRRRPVITYISRQAWGRRMLIPADHEKLVRELRKLERAYGWEVNVVLPEKMSRLEQLQLAARTTIMMGVHGNGLTNLLWMKPNFRSTVIEFFFPGISTHSRHYTCGFAHDYEYTTRALGMTHYGFWDDAAFTSPDIPLPAYPEGFQGNEIPVDGEAVAELCIQRLTLEAEVDDG</sequence>
<dbReference type="PANTHER" id="PTHR20961:SF38">
    <property type="entry name" value="PROTEIN O-LINKED-MANNOSE BETA-1,4-N-ACETYLGLUCOSAMINYLTRANSFERASE 2"/>
    <property type="match status" value="1"/>
</dbReference>
<reference evidence="9" key="1">
    <citation type="submission" date="2023-03" db="EMBL/GenBank/DDBJ databases">
        <title>Massive genome expansion in bonnet fungi (Mycena s.s.) driven by repeated elements and novel gene families across ecological guilds.</title>
        <authorList>
            <consortium name="Lawrence Berkeley National Laboratory"/>
            <person name="Harder C.B."/>
            <person name="Miyauchi S."/>
            <person name="Viragh M."/>
            <person name="Kuo A."/>
            <person name="Thoen E."/>
            <person name="Andreopoulos B."/>
            <person name="Lu D."/>
            <person name="Skrede I."/>
            <person name="Drula E."/>
            <person name="Henrissat B."/>
            <person name="Morin E."/>
            <person name="Kohler A."/>
            <person name="Barry K."/>
            <person name="LaButti K."/>
            <person name="Morin E."/>
            <person name="Salamov A."/>
            <person name="Lipzen A."/>
            <person name="Mereny Z."/>
            <person name="Hegedus B."/>
            <person name="Baldrian P."/>
            <person name="Stursova M."/>
            <person name="Weitz H."/>
            <person name="Taylor A."/>
            <person name="Grigoriev I.V."/>
            <person name="Nagy L.G."/>
            <person name="Martin F."/>
            <person name="Kauserud H."/>
        </authorList>
    </citation>
    <scope>NUCLEOTIDE SEQUENCE</scope>
    <source>
        <strain evidence="9">CBHHK002</strain>
    </source>
</reference>
<dbReference type="PANTHER" id="PTHR20961">
    <property type="entry name" value="GLYCOSYLTRANSFERASE"/>
    <property type="match status" value="1"/>
</dbReference>
<comment type="caution">
    <text evidence="9">The sequence shown here is derived from an EMBL/GenBank/DDBJ whole genome shotgun (WGS) entry which is preliminary data.</text>
</comment>
<keyword evidence="5" id="KW-1133">Transmembrane helix</keyword>
<dbReference type="InterPro" id="IPR007657">
    <property type="entry name" value="Glycosyltransferase_61"/>
</dbReference>
<dbReference type="Proteomes" id="UP001218218">
    <property type="component" value="Unassembled WGS sequence"/>
</dbReference>
<evidence type="ECO:0000313" key="9">
    <source>
        <dbReference type="EMBL" id="KAJ7366561.1"/>
    </source>
</evidence>
<proteinExistence type="predicted"/>
<feature type="domain" description="Glycosyltransferase 61 catalytic" evidence="8">
    <location>
        <begin position="221"/>
        <end position="391"/>
    </location>
</feature>
<accession>A0AAD7F524</accession>
<keyword evidence="2" id="KW-0328">Glycosyltransferase</keyword>